<protein>
    <submittedName>
        <fullName evidence="1">Uncharacterized protein</fullName>
    </submittedName>
</protein>
<organism evidence="1 2">
    <name type="scientific">Aspergillus keveii</name>
    <dbReference type="NCBI Taxonomy" id="714993"/>
    <lineage>
        <taxon>Eukaryota</taxon>
        <taxon>Fungi</taxon>
        <taxon>Dikarya</taxon>
        <taxon>Ascomycota</taxon>
        <taxon>Pezizomycotina</taxon>
        <taxon>Eurotiomycetes</taxon>
        <taxon>Eurotiomycetidae</taxon>
        <taxon>Eurotiales</taxon>
        <taxon>Aspergillaceae</taxon>
        <taxon>Aspergillus</taxon>
        <taxon>Aspergillus subgen. Nidulantes</taxon>
    </lineage>
</organism>
<comment type="caution">
    <text evidence="1">The sequence shown here is derived from an EMBL/GenBank/DDBJ whole genome shotgun (WGS) entry which is preliminary data.</text>
</comment>
<reference evidence="1 2" key="1">
    <citation type="submission" date="2024-07" db="EMBL/GenBank/DDBJ databases">
        <title>Section-level genome sequencing and comparative genomics of Aspergillus sections Usti and Cavernicolus.</title>
        <authorList>
            <consortium name="Lawrence Berkeley National Laboratory"/>
            <person name="Nybo J.L."/>
            <person name="Vesth T.C."/>
            <person name="Theobald S."/>
            <person name="Frisvad J.C."/>
            <person name="Larsen T.O."/>
            <person name="Kjaerboelling I."/>
            <person name="Rothschild-Mancinelli K."/>
            <person name="Lyhne E.K."/>
            <person name="Kogle M.E."/>
            <person name="Barry K."/>
            <person name="Clum A."/>
            <person name="Na H."/>
            <person name="Ledsgaard L."/>
            <person name="Lin J."/>
            <person name="Lipzen A."/>
            <person name="Kuo A."/>
            <person name="Riley R."/>
            <person name="Mondo S."/>
            <person name="Labutti K."/>
            <person name="Haridas S."/>
            <person name="Pangalinan J."/>
            <person name="Salamov A.A."/>
            <person name="Simmons B.A."/>
            <person name="Magnuson J.K."/>
            <person name="Chen J."/>
            <person name="Drula E."/>
            <person name="Henrissat B."/>
            <person name="Wiebenga A."/>
            <person name="Lubbers R.J."/>
            <person name="Gomes A.C."/>
            <person name="Makela M.R."/>
            <person name="Stajich J."/>
            <person name="Grigoriev I.V."/>
            <person name="Mortensen U.H."/>
            <person name="De Vries R.P."/>
            <person name="Baker S.E."/>
            <person name="Andersen M.R."/>
        </authorList>
    </citation>
    <scope>NUCLEOTIDE SEQUENCE [LARGE SCALE GENOMIC DNA]</scope>
    <source>
        <strain evidence="1 2">CBS 209.92</strain>
    </source>
</reference>
<sequence length="210" mass="23176">MASTDRPTILLLSISDHGYLDEICAPLFDQLSKSANLKSVKKAPEAIKALDEEDLKTVIITDEGLTERRNKKVLEKVKAYVENGGLAIVGLHFPAFVHFNKFGKFFFAFGLSWKLGTYTRNYFEFNQDCALPFTTVSSSFPGRFSMKALHVAHVQPDEGIFFPDVNYACSREAGIAVTQVGRGCLAYVGDVNGQTESNKAIIALCGFEEC</sequence>
<dbReference type="EMBL" id="JBFTWV010000035">
    <property type="protein sequence ID" value="KAL2795396.1"/>
    <property type="molecule type" value="Genomic_DNA"/>
</dbReference>
<proteinExistence type="predicted"/>
<gene>
    <name evidence="1" type="ORF">BJX66DRAFT_336960</name>
</gene>
<evidence type="ECO:0000313" key="2">
    <source>
        <dbReference type="Proteomes" id="UP001610563"/>
    </source>
</evidence>
<dbReference type="Proteomes" id="UP001610563">
    <property type="component" value="Unassembled WGS sequence"/>
</dbReference>
<keyword evidence="2" id="KW-1185">Reference proteome</keyword>
<name>A0ABR4G8T8_9EURO</name>
<evidence type="ECO:0000313" key="1">
    <source>
        <dbReference type="EMBL" id="KAL2795396.1"/>
    </source>
</evidence>
<accession>A0ABR4G8T8</accession>